<dbReference type="EMBL" id="VIKS01000001">
    <property type="protein sequence ID" value="TQV89876.1"/>
    <property type="molecule type" value="Genomic_DNA"/>
</dbReference>
<name>A0A545UK92_9GAMM</name>
<protein>
    <submittedName>
        <fullName evidence="2">MBL fold metallo-hydrolase</fullName>
    </submittedName>
</protein>
<dbReference type="SUPFAM" id="SSF56281">
    <property type="entry name" value="Metallo-hydrolase/oxidoreductase"/>
    <property type="match status" value="1"/>
</dbReference>
<evidence type="ECO:0000259" key="1">
    <source>
        <dbReference type="Pfam" id="PF12706"/>
    </source>
</evidence>
<accession>A0A545UK92</accession>
<reference evidence="2 3" key="1">
    <citation type="submission" date="2019-07" db="EMBL/GenBank/DDBJ databases">
        <title>Draft genome for Aliikangiella sp. M105.</title>
        <authorList>
            <person name="Wang G."/>
        </authorList>
    </citation>
    <scope>NUCLEOTIDE SEQUENCE [LARGE SCALE GENOMIC DNA]</scope>
    <source>
        <strain evidence="2 3">M105</strain>
    </source>
</reference>
<comment type="caution">
    <text evidence="2">The sequence shown here is derived from an EMBL/GenBank/DDBJ whole genome shotgun (WGS) entry which is preliminary data.</text>
</comment>
<dbReference type="GO" id="GO:0005737">
    <property type="term" value="C:cytoplasm"/>
    <property type="evidence" value="ECO:0007669"/>
    <property type="project" value="TreeGrafter"/>
</dbReference>
<dbReference type="PANTHER" id="PTHR15032:SF4">
    <property type="entry name" value="N-ACYL-PHOSPHATIDYLETHANOLAMINE-HYDROLYZING PHOSPHOLIPASE D"/>
    <property type="match status" value="1"/>
</dbReference>
<dbReference type="AlphaFoldDB" id="A0A545UK92"/>
<sequence>MTISSLNAVTVENDAPYLTSSQYNAAGKFTNQKMVDEFSFSRLFRIVKRSLFEKKQNTAPDKLIPLESISDTQLEQLPSDKTSIIRLGHSTILLKLDKQFWLIDPVFSERASPFSFMGPKRFHQPPISINDLPEIDGVIISHNHYDHLDEYSIKQLANKVKHFIMPLGNSAQVIDWGINPDKVTELDWWQSIQIEGTKITATPAQHFSGRGISDRNKTLWSSWVIKSESSNLFFSGDTGYFDGFKEIGNQYGPFDLTMLETGAYDKDWSEVHMSPTESAQAHKDLKGKKLLPIHNGTFDLAFHSWTDPFEQMVEIANRDWIDLLTPKMGQVVTLNNDDSVDAARDLFWWR</sequence>
<feature type="domain" description="Metallo-beta-lactamase" evidence="1">
    <location>
        <begin position="102"/>
        <end position="294"/>
    </location>
</feature>
<dbReference type="GO" id="GO:0008270">
    <property type="term" value="F:zinc ion binding"/>
    <property type="evidence" value="ECO:0007669"/>
    <property type="project" value="InterPro"/>
</dbReference>
<dbReference type="PANTHER" id="PTHR15032">
    <property type="entry name" value="N-ACYL-PHOSPHATIDYLETHANOLAMINE-HYDROLYZING PHOSPHOLIPASE D"/>
    <property type="match status" value="1"/>
</dbReference>
<evidence type="ECO:0000313" key="2">
    <source>
        <dbReference type="EMBL" id="TQV89876.1"/>
    </source>
</evidence>
<evidence type="ECO:0000313" key="3">
    <source>
        <dbReference type="Proteomes" id="UP000315439"/>
    </source>
</evidence>
<dbReference type="InterPro" id="IPR036866">
    <property type="entry name" value="RibonucZ/Hydroxyglut_hydro"/>
</dbReference>
<dbReference type="Gene3D" id="3.60.15.10">
    <property type="entry name" value="Ribonuclease Z/Hydroxyacylglutathione hydrolase-like"/>
    <property type="match status" value="1"/>
</dbReference>
<dbReference type="InterPro" id="IPR024884">
    <property type="entry name" value="NAPE-PLD"/>
</dbReference>
<proteinExistence type="predicted"/>
<organism evidence="2 3">
    <name type="scientific">Aliikangiella coralliicola</name>
    <dbReference type="NCBI Taxonomy" id="2592383"/>
    <lineage>
        <taxon>Bacteria</taxon>
        <taxon>Pseudomonadati</taxon>
        <taxon>Pseudomonadota</taxon>
        <taxon>Gammaproteobacteria</taxon>
        <taxon>Oceanospirillales</taxon>
        <taxon>Pleioneaceae</taxon>
        <taxon>Aliikangiella</taxon>
    </lineage>
</organism>
<dbReference type="PIRSF" id="PIRSF038896">
    <property type="entry name" value="NAPE-PLD"/>
    <property type="match status" value="1"/>
</dbReference>
<dbReference type="Pfam" id="PF12706">
    <property type="entry name" value="Lactamase_B_2"/>
    <property type="match status" value="1"/>
</dbReference>
<dbReference type="GO" id="GO:0070290">
    <property type="term" value="F:N-acylphosphatidylethanolamine-specific phospholipase D activity"/>
    <property type="evidence" value="ECO:0007669"/>
    <property type="project" value="InterPro"/>
</dbReference>
<keyword evidence="2" id="KW-0378">Hydrolase</keyword>
<keyword evidence="3" id="KW-1185">Reference proteome</keyword>
<dbReference type="InterPro" id="IPR001279">
    <property type="entry name" value="Metallo-B-lactamas"/>
</dbReference>
<gene>
    <name evidence="2" type="ORF">FLL46_02020</name>
</gene>
<dbReference type="OrthoDB" id="9805728at2"/>
<dbReference type="Proteomes" id="UP000315439">
    <property type="component" value="Unassembled WGS sequence"/>
</dbReference>